<feature type="region of interest" description="Disordered" evidence="1">
    <location>
        <begin position="114"/>
        <end position="192"/>
    </location>
</feature>
<evidence type="ECO:0000313" key="3">
    <source>
        <dbReference type="Proteomes" id="UP000235392"/>
    </source>
</evidence>
<protein>
    <submittedName>
        <fullName evidence="2">Uncharacterized protein</fullName>
    </submittedName>
</protein>
<feature type="compositionally biased region" description="Polar residues" evidence="1">
    <location>
        <begin position="319"/>
        <end position="340"/>
    </location>
</feature>
<accession>A0A2N5SWE3</accession>
<comment type="caution">
    <text evidence="2">The sequence shown here is derived from an EMBL/GenBank/DDBJ whole genome shotgun (WGS) entry which is preliminary data.</text>
</comment>
<evidence type="ECO:0000313" key="2">
    <source>
        <dbReference type="EMBL" id="PLW17558.1"/>
    </source>
</evidence>
<feature type="compositionally biased region" description="Polar residues" evidence="1">
    <location>
        <begin position="65"/>
        <end position="78"/>
    </location>
</feature>
<dbReference type="Proteomes" id="UP000235392">
    <property type="component" value="Unassembled WGS sequence"/>
</dbReference>
<reference evidence="2 3" key="1">
    <citation type="submission" date="2017-11" db="EMBL/GenBank/DDBJ databases">
        <title>De novo assembly and phasing of dikaryotic genomes from two isolates of Puccinia coronata f. sp. avenae, the causal agent of oat crown rust.</title>
        <authorList>
            <person name="Miller M.E."/>
            <person name="Zhang Y."/>
            <person name="Omidvar V."/>
            <person name="Sperschneider J."/>
            <person name="Schwessinger B."/>
            <person name="Raley C."/>
            <person name="Palmer J.M."/>
            <person name="Garnica D."/>
            <person name="Upadhyaya N."/>
            <person name="Rathjen J."/>
            <person name="Taylor J.M."/>
            <person name="Park R.F."/>
            <person name="Dodds P.N."/>
            <person name="Hirsch C.D."/>
            <person name="Kianian S.F."/>
            <person name="Figueroa M."/>
        </authorList>
    </citation>
    <scope>NUCLEOTIDE SEQUENCE [LARGE SCALE GENOMIC DNA]</scope>
    <source>
        <strain evidence="2">12SD80</strain>
    </source>
</reference>
<sequence>MSASKPTRPEPVSSRGRQVKVSKGQNMLSAGIRRLRTLSGAYPDRSNSDAACEQPPLVPVLVRGSSDQNQTPWNSPSGTHPERLPSTVPPVIDSGPLPPSLAQLRGIHYVHDAKQDPDLDKASSTTQSRPQSSRSDVSSGAFALDDITNSSSNQNPSFAITGSEPRDDDSLLSPNSLSTFDDTSTSTNDGSSVISGIMNFISPITKMPQLSPRACQAAYPPIDLQSPYAPYAPTSPLSASSVRTTNSSAQNHHRAASTFNKRMGLRHLPSIVHKPLAKHHAQTHPTTIQQQIAHSPSAFDIHVEQPDSKTKICSPRLVNDSNGSHLTCPLPTNSSDQSSRVPAELSHCRSGDVTPTAEAATPRSGAFMGKLGWSGKSKRRHRRNVSANRSSNIPFPCSTQDDSVISSQKGHERNRSESANSQRSKIWVLPIERLRTSSSISTLIRSVRSTLRHSPSQVSLETRACSDRTESFYEILDASAIPFCDGSSIPK</sequence>
<feature type="compositionally biased region" description="Low complexity" evidence="1">
    <location>
        <begin position="171"/>
        <end position="192"/>
    </location>
</feature>
<feature type="compositionally biased region" description="Polar residues" evidence="1">
    <location>
        <begin position="385"/>
        <end position="408"/>
    </location>
</feature>
<evidence type="ECO:0000256" key="1">
    <source>
        <dbReference type="SAM" id="MobiDB-lite"/>
    </source>
</evidence>
<proteinExistence type="predicted"/>
<feature type="compositionally biased region" description="Polar residues" evidence="1">
    <location>
        <begin position="147"/>
        <end position="160"/>
    </location>
</feature>
<organism evidence="2 3">
    <name type="scientific">Puccinia coronata f. sp. avenae</name>
    <dbReference type="NCBI Taxonomy" id="200324"/>
    <lineage>
        <taxon>Eukaryota</taxon>
        <taxon>Fungi</taxon>
        <taxon>Dikarya</taxon>
        <taxon>Basidiomycota</taxon>
        <taxon>Pucciniomycotina</taxon>
        <taxon>Pucciniomycetes</taxon>
        <taxon>Pucciniales</taxon>
        <taxon>Pucciniaceae</taxon>
        <taxon>Puccinia</taxon>
    </lineage>
</organism>
<gene>
    <name evidence="2" type="ORF">PCASD_21598</name>
</gene>
<dbReference type="EMBL" id="PGCI01000749">
    <property type="protein sequence ID" value="PLW17558.1"/>
    <property type="molecule type" value="Genomic_DNA"/>
</dbReference>
<feature type="region of interest" description="Disordered" evidence="1">
    <location>
        <begin position="1"/>
        <end position="100"/>
    </location>
</feature>
<dbReference type="AlphaFoldDB" id="A0A2N5SWE3"/>
<name>A0A2N5SWE3_9BASI</name>
<feature type="region of interest" description="Disordered" evidence="1">
    <location>
        <begin position="314"/>
        <end position="422"/>
    </location>
</feature>
<feature type="compositionally biased region" description="Low complexity" evidence="1">
    <location>
        <begin position="123"/>
        <end position="139"/>
    </location>
</feature>